<dbReference type="Proteomes" id="UP001059934">
    <property type="component" value="Chromosome"/>
</dbReference>
<dbReference type="EMBL" id="CP103416">
    <property type="protein sequence ID" value="UVW33933.1"/>
    <property type="molecule type" value="Genomic_DNA"/>
</dbReference>
<reference evidence="7" key="1">
    <citation type="submission" date="2022-08" db="EMBL/GenBank/DDBJ databases">
        <title>Catabolic pathway analysis in culturable SAR92 clade bacteria reveals their overlooked roles in DMSP degradation in coastal seas.</title>
        <authorList>
            <person name="He X."/>
            <person name="Zhang X."/>
            <person name="Zhang Y."/>
        </authorList>
    </citation>
    <scope>NUCLEOTIDE SEQUENCE</scope>
    <source>
        <strain evidence="7">H455</strain>
    </source>
</reference>
<comment type="function">
    <text evidence="1">Involved in DNA recombination.</text>
</comment>
<feature type="coiled-coil region" evidence="5">
    <location>
        <begin position="46"/>
        <end position="73"/>
    </location>
</feature>
<dbReference type="InterPro" id="IPR003798">
    <property type="entry name" value="DNA_recombination_RmuC"/>
</dbReference>
<gene>
    <name evidence="7" type="primary">rmuC</name>
    <name evidence="7" type="ORF">NYF23_07745</name>
</gene>
<dbReference type="PANTHER" id="PTHR30563">
    <property type="entry name" value="DNA RECOMBINATION PROTEIN RMUC"/>
    <property type="match status" value="1"/>
</dbReference>
<comment type="similarity">
    <text evidence="2">Belongs to the RmuC family.</text>
</comment>
<sequence length="450" mass="50928">MQLSINIISVFWGFGGFILGGVLALLIIRGKTARLESEQFQTQQQLDKLSVELQQLEVVRRELLTLNSALEQKLLSQQNHYQEQIALLADAKKTLSSEFENLANRIFDEKQTKFSLQSKEALEVSLSPLRRDIGDFRKQVETSYDKENAERNKLVGQISELQKQTMQVSADALQLATALRGDNKAQGNWGEFILEKLLEDSGLANGREYSTQVALKDETGKRRNPDVIVHLPEGRDIVIDAKVSLVDYERYFHAEDEESKKLCLRQHLSSVRAHIKGLSSKDYEKLAGVNSLDFVLIFVPIESAFMLALDHDPEMMRDAYDRGIILVSPSTLMVTLRTIKNLWRYADQNRNAQLIADKAGGLYDQFVLYVESLDEVGKHLEKSQEAWDTAHKRLSSGRGNLVRRTEELKKLGAKAKKSLPENMLDADPLLPLVDSSVDTKVERGNSQEKE</sequence>
<keyword evidence="3 5" id="KW-0175">Coiled coil</keyword>
<evidence type="ECO:0000313" key="7">
    <source>
        <dbReference type="EMBL" id="UVW33933.1"/>
    </source>
</evidence>
<evidence type="ECO:0000256" key="4">
    <source>
        <dbReference type="ARBA" id="ARBA00023172"/>
    </source>
</evidence>
<evidence type="ECO:0000256" key="2">
    <source>
        <dbReference type="ARBA" id="ARBA00009840"/>
    </source>
</evidence>
<evidence type="ECO:0000256" key="1">
    <source>
        <dbReference type="ARBA" id="ARBA00003416"/>
    </source>
</evidence>
<organism evidence="7 8">
    <name type="scientific">SAR92 clade bacterium H455</name>
    <dbReference type="NCBI Taxonomy" id="2974818"/>
    <lineage>
        <taxon>Bacteria</taxon>
        <taxon>Pseudomonadati</taxon>
        <taxon>Pseudomonadota</taxon>
        <taxon>Gammaproteobacteria</taxon>
        <taxon>Cellvibrionales</taxon>
        <taxon>Porticoccaceae</taxon>
        <taxon>SAR92 clade</taxon>
    </lineage>
</organism>
<keyword evidence="6" id="KW-0472">Membrane</keyword>
<keyword evidence="6" id="KW-0812">Transmembrane</keyword>
<keyword evidence="8" id="KW-1185">Reference proteome</keyword>
<proteinExistence type="inferred from homology"/>
<evidence type="ECO:0000313" key="8">
    <source>
        <dbReference type="Proteomes" id="UP001059934"/>
    </source>
</evidence>
<evidence type="ECO:0000256" key="6">
    <source>
        <dbReference type="SAM" id="Phobius"/>
    </source>
</evidence>
<evidence type="ECO:0000256" key="3">
    <source>
        <dbReference type="ARBA" id="ARBA00023054"/>
    </source>
</evidence>
<accession>A0ABY5TJB2</accession>
<dbReference type="PANTHER" id="PTHR30563:SF0">
    <property type="entry name" value="DNA RECOMBINATION PROTEIN RMUC"/>
    <property type="match status" value="1"/>
</dbReference>
<name>A0ABY5TJB2_9GAMM</name>
<evidence type="ECO:0000256" key="5">
    <source>
        <dbReference type="SAM" id="Coils"/>
    </source>
</evidence>
<feature type="transmembrane region" description="Helical" evidence="6">
    <location>
        <begin position="6"/>
        <end position="28"/>
    </location>
</feature>
<keyword evidence="6" id="KW-1133">Transmembrane helix</keyword>
<keyword evidence="4" id="KW-0233">DNA recombination</keyword>
<protein>
    <submittedName>
        <fullName evidence="7">DNA recombination protein RmuC</fullName>
    </submittedName>
</protein>
<dbReference type="Pfam" id="PF02646">
    <property type="entry name" value="RmuC"/>
    <property type="match status" value="1"/>
</dbReference>